<name>A0A381V506_9ZZZZ</name>
<evidence type="ECO:0000256" key="2">
    <source>
        <dbReference type="ARBA" id="ARBA00023082"/>
    </source>
</evidence>
<dbReference type="GO" id="GO:0016987">
    <property type="term" value="F:sigma factor activity"/>
    <property type="evidence" value="ECO:0007669"/>
    <property type="project" value="UniProtKB-KW"/>
</dbReference>
<dbReference type="InterPro" id="IPR013324">
    <property type="entry name" value="RNA_pol_sigma_r3/r4-like"/>
</dbReference>
<feature type="domain" description="RNA polymerase sigma-70 region 4" evidence="9">
    <location>
        <begin position="268"/>
        <end position="321"/>
    </location>
</feature>
<evidence type="ECO:0000256" key="5">
    <source>
        <dbReference type="SAM" id="MobiDB-lite"/>
    </source>
</evidence>
<proteinExistence type="predicted"/>
<dbReference type="InterPro" id="IPR009042">
    <property type="entry name" value="RNA_pol_sigma70_r1_2"/>
</dbReference>
<dbReference type="InterPro" id="IPR000943">
    <property type="entry name" value="RNA_pol_sigma70"/>
</dbReference>
<dbReference type="CDD" id="cd06171">
    <property type="entry name" value="Sigma70_r4"/>
    <property type="match status" value="1"/>
</dbReference>
<dbReference type="Pfam" id="PF04539">
    <property type="entry name" value="Sigma70_r3"/>
    <property type="match status" value="1"/>
</dbReference>
<dbReference type="AlphaFoldDB" id="A0A381V506"/>
<keyword evidence="4" id="KW-0804">Transcription</keyword>
<dbReference type="Pfam" id="PF00140">
    <property type="entry name" value="Sigma70_r1_2"/>
    <property type="match status" value="1"/>
</dbReference>
<accession>A0A381V506</accession>
<dbReference type="PANTHER" id="PTHR30603:SF47">
    <property type="entry name" value="RNA POLYMERASE SIGMA FACTOR SIGD, CHLOROPLASTIC"/>
    <property type="match status" value="1"/>
</dbReference>
<dbReference type="NCBIfam" id="TIGR02937">
    <property type="entry name" value="sigma70-ECF"/>
    <property type="match status" value="1"/>
</dbReference>
<feature type="region of interest" description="Disordered" evidence="5">
    <location>
        <begin position="1"/>
        <end position="54"/>
    </location>
</feature>
<dbReference type="InterPro" id="IPR007630">
    <property type="entry name" value="RNA_pol_sigma70_r4"/>
</dbReference>
<evidence type="ECO:0000313" key="10">
    <source>
        <dbReference type="EMBL" id="SVA34757.1"/>
    </source>
</evidence>
<dbReference type="Gene3D" id="1.10.10.10">
    <property type="entry name" value="Winged helix-like DNA-binding domain superfamily/Winged helix DNA-binding domain"/>
    <property type="match status" value="2"/>
</dbReference>
<dbReference type="PANTHER" id="PTHR30603">
    <property type="entry name" value="RNA POLYMERASE SIGMA FACTOR RPO"/>
    <property type="match status" value="1"/>
</dbReference>
<gene>
    <name evidence="10" type="ORF">METZ01_LOCUS87611</name>
</gene>
<evidence type="ECO:0000259" key="8">
    <source>
        <dbReference type="Pfam" id="PF04542"/>
    </source>
</evidence>
<dbReference type="Pfam" id="PF04545">
    <property type="entry name" value="Sigma70_r4"/>
    <property type="match status" value="1"/>
</dbReference>
<keyword evidence="1" id="KW-0805">Transcription regulation</keyword>
<evidence type="ECO:0000256" key="4">
    <source>
        <dbReference type="ARBA" id="ARBA00023163"/>
    </source>
</evidence>
<protein>
    <recommendedName>
        <fullName evidence="11">RNA polymerase sigma-70 domain-containing protein</fullName>
    </recommendedName>
</protein>
<feature type="domain" description="RNA polymerase sigma-70 region 1.2" evidence="6">
    <location>
        <begin position="63"/>
        <end position="95"/>
    </location>
</feature>
<dbReference type="InterPro" id="IPR050239">
    <property type="entry name" value="Sigma-70_RNA_pol_init_factors"/>
</dbReference>
<evidence type="ECO:0000259" key="7">
    <source>
        <dbReference type="Pfam" id="PF04539"/>
    </source>
</evidence>
<keyword evidence="2" id="KW-0731">Sigma factor</keyword>
<evidence type="ECO:0000256" key="1">
    <source>
        <dbReference type="ARBA" id="ARBA00023015"/>
    </source>
</evidence>
<dbReference type="SUPFAM" id="SSF88659">
    <property type="entry name" value="Sigma3 and sigma4 domains of RNA polymerase sigma factors"/>
    <property type="match status" value="2"/>
</dbReference>
<dbReference type="InterPro" id="IPR007627">
    <property type="entry name" value="RNA_pol_sigma70_r2"/>
</dbReference>
<organism evidence="10">
    <name type="scientific">marine metagenome</name>
    <dbReference type="NCBI Taxonomy" id="408172"/>
    <lineage>
        <taxon>unclassified sequences</taxon>
        <taxon>metagenomes</taxon>
        <taxon>ecological metagenomes</taxon>
    </lineage>
</organism>
<dbReference type="SUPFAM" id="SSF88946">
    <property type="entry name" value="Sigma2 domain of RNA polymerase sigma factors"/>
    <property type="match status" value="1"/>
</dbReference>
<reference evidence="10" key="1">
    <citation type="submission" date="2018-05" db="EMBL/GenBank/DDBJ databases">
        <authorList>
            <person name="Lanie J.A."/>
            <person name="Ng W.-L."/>
            <person name="Kazmierczak K.M."/>
            <person name="Andrzejewski T.M."/>
            <person name="Davidsen T.M."/>
            <person name="Wayne K.J."/>
            <person name="Tettelin H."/>
            <person name="Glass J.I."/>
            <person name="Rusch D."/>
            <person name="Podicherti R."/>
            <person name="Tsui H.-C.T."/>
            <person name="Winkler M.E."/>
        </authorList>
    </citation>
    <scope>NUCLEOTIDE SEQUENCE</scope>
</reference>
<dbReference type="Gene3D" id="1.20.120.1810">
    <property type="match status" value="1"/>
</dbReference>
<evidence type="ECO:0008006" key="11">
    <source>
        <dbReference type="Google" id="ProtNLM"/>
    </source>
</evidence>
<dbReference type="GO" id="GO:0003677">
    <property type="term" value="F:DNA binding"/>
    <property type="evidence" value="ECO:0007669"/>
    <property type="project" value="UniProtKB-KW"/>
</dbReference>
<dbReference type="Pfam" id="PF04542">
    <property type="entry name" value="Sigma70_r2"/>
    <property type="match status" value="1"/>
</dbReference>
<keyword evidence="3" id="KW-0238">DNA-binding</keyword>
<feature type="compositionally biased region" description="Basic residues" evidence="5">
    <location>
        <begin position="1"/>
        <end position="10"/>
    </location>
</feature>
<dbReference type="InterPro" id="IPR007624">
    <property type="entry name" value="RNA_pol_sigma70_r3"/>
</dbReference>
<dbReference type="InterPro" id="IPR013325">
    <property type="entry name" value="RNA_pol_sigma_r2"/>
</dbReference>
<dbReference type="PRINTS" id="PR00046">
    <property type="entry name" value="SIGMA70FCT"/>
</dbReference>
<sequence>MPRPKAKTKEKKLDPKKIKKEIKAISKGEKKAADKEASTKSKTTGKKVAPTKSKKISKVSSGSISMYLAEIGKYNPLPPEREVALAIRIQNNDEAAMKELVEANLRFVVSVAKKYQGNGLSLADIINEGNLGLIKAAKRFDHTRGFKFISYAVWWIRQSILQALAEQSRLIRLPLNRVGTITKITRAAEKLEAEVERQPKGDEIGGQLEMSGDEVLMAMQYSRRHSSLHSPFQDGENSSLLDIIEDDQAEEPEANIMRESMSEEVTGALETLSVRERAVLEMYFGINRDSAMTLNEIGEEFDLTRERVRQIKEKAIQRLRHRSRSKSLRRYLG</sequence>
<evidence type="ECO:0000259" key="6">
    <source>
        <dbReference type="Pfam" id="PF00140"/>
    </source>
</evidence>
<feature type="compositionally biased region" description="Basic and acidic residues" evidence="5">
    <location>
        <begin position="11"/>
        <end position="39"/>
    </location>
</feature>
<evidence type="ECO:0000256" key="3">
    <source>
        <dbReference type="ARBA" id="ARBA00023125"/>
    </source>
</evidence>
<evidence type="ECO:0000259" key="9">
    <source>
        <dbReference type="Pfam" id="PF04545"/>
    </source>
</evidence>
<feature type="domain" description="RNA polymerase sigma-70 region 3" evidence="7">
    <location>
        <begin position="181"/>
        <end position="254"/>
    </location>
</feature>
<dbReference type="EMBL" id="UINC01007719">
    <property type="protein sequence ID" value="SVA34757.1"/>
    <property type="molecule type" value="Genomic_DNA"/>
</dbReference>
<dbReference type="InterPro" id="IPR014284">
    <property type="entry name" value="RNA_pol_sigma-70_dom"/>
</dbReference>
<feature type="domain" description="RNA polymerase sigma-70 region 2" evidence="8">
    <location>
        <begin position="100"/>
        <end position="169"/>
    </location>
</feature>
<dbReference type="InterPro" id="IPR036388">
    <property type="entry name" value="WH-like_DNA-bd_sf"/>
</dbReference>
<dbReference type="GO" id="GO:0006352">
    <property type="term" value="P:DNA-templated transcription initiation"/>
    <property type="evidence" value="ECO:0007669"/>
    <property type="project" value="InterPro"/>
</dbReference>